<dbReference type="Proteomes" id="UP001175353">
    <property type="component" value="Unassembled WGS sequence"/>
</dbReference>
<dbReference type="EMBL" id="JAUJLE010000032">
    <property type="protein sequence ID" value="KAK1002097.1"/>
    <property type="molecule type" value="Genomic_DNA"/>
</dbReference>
<proteinExistence type="predicted"/>
<dbReference type="AlphaFoldDB" id="A0AAN6QXV4"/>
<feature type="compositionally biased region" description="Polar residues" evidence="1">
    <location>
        <begin position="325"/>
        <end position="334"/>
    </location>
</feature>
<evidence type="ECO:0000313" key="2">
    <source>
        <dbReference type="EMBL" id="KAK1002097.1"/>
    </source>
</evidence>
<protein>
    <submittedName>
        <fullName evidence="2">Uncharacterized protein</fullName>
    </submittedName>
</protein>
<comment type="caution">
    <text evidence="2">The sequence shown here is derived from an EMBL/GenBank/DDBJ whole genome shotgun (WGS) entry which is preliminary data.</text>
</comment>
<evidence type="ECO:0000313" key="3">
    <source>
        <dbReference type="Proteomes" id="UP001175353"/>
    </source>
</evidence>
<keyword evidence="3" id="KW-1185">Reference proteome</keyword>
<gene>
    <name evidence="2" type="ORF">LTR91_005193</name>
</gene>
<reference evidence="2" key="1">
    <citation type="submission" date="2023-06" db="EMBL/GenBank/DDBJ databases">
        <title>Black Yeasts Isolated from many extreme environments.</title>
        <authorList>
            <person name="Coleine C."/>
            <person name="Stajich J.E."/>
            <person name="Selbmann L."/>
        </authorList>
    </citation>
    <scope>NUCLEOTIDE SEQUENCE</scope>
    <source>
        <strain evidence="2">CCFEE 5200</strain>
    </source>
</reference>
<accession>A0AAN6QXV4</accession>
<feature type="region of interest" description="Disordered" evidence="1">
    <location>
        <begin position="318"/>
        <end position="384"/>
    </location>
</feature>
<name>A0AAN6QXV4_9PEZI</name>
<feature type="compositionally biased region" description="Low complexity" evidence="1">
    <location>
        <begin position="350"/>
        <end position="373"/>
    </location>
</feature>
<feature type="region of interest" description="Disordered" evidence="1">
    <location>
        <begin position="123"/>
        <end position="144"/>
    </location>
</feature>
<evidence type="ECO:0000256" key="1">
    <source>
        <dbReference type="SAM" id="MobiDB-lite"/>
    </source>
</evidence>
<organism evidence="2 3">
    <name type="scientific">Friedmanniomyces endolithicus</name>
    <dbReference type="NCBI Taxonomy" id="329885"/>
    <lineage>
        <taxon>Eukaryota</taxon>
        <taxon>Fungi</taxon>
        <taxon>Dikarya</taxon>
        <taxon>Ascomycota</taxon>
        <taxon>Pezizomycotina</taxon>
        <taxon>Dothideomycetes</taxon>
        <taxon>Dothideomycetidae</taxon>
        <taxon>Mycosphaerellales</taxon>
        <taxon>Teratosphaeriaceae</taxon>
        <taxon>Friedmanniomyces</taxon>
    </lineage>
</organism>
<sequence>MFDRLKRQANDTHHPFIRHHRCYRDIPRYHSRCIASPAPFACDNNINRARPTTANPPHTHATSASYPDGDGINFPGPSIVLPSPPLLTRQRALNALVYTAVAYGTLNLLLRFFEVEIETLDDDEEEVSDGNGKDRQGTETEEESSGIFYADEQNAFIPLTWSTVLPRTFYRRSDPEWREFIRVAKDKPRQKKLLDELVQIVYSTSVKHPAVQVVLGPNPKVGKFWLDVAFPDRPPPEYIRSGLEIGDGFVAWSQQKVDQEKQWRITRTLWPKAVAHGFWAAGNVLVGMQYRRAKQALGWEGKDAHSPEEQYRLAVEQMEKRKATKQQGGASRTAKQVGEGAPASTQTPEGVSATGAAGALATTPSTSGPASSPKNEQQDDQTATTKPIAYSSTYPFLPLPSLTPSQDLPVALYFLTATLLKSWLPRKKLEPPRGAFIVTGMIEVRGEKGKALLDVQSVYDPSSGKFVRIQAGVRGMTGWRRDAKGGP</sequence>